<evidence type="ECO:0000313" key="2">
    <source>
        <dbReference type="EMBL" id="EHJ47680.1"/>
    </source>
</evidence>
<accession>G7Q7Y6</accession>
<gene>
    <name evidence="2" type="ORF">DFW101_1672</name>
</gene>
<dbReference type="InterPro" id="IPR011990">
    <property type="entry name" value="TPR-like_helical_dom_sf"/>
</dbReference>
<name>G7Q7Y6_9BACT</name>
<dbReference type="EMBL" id="CM001368">
    <property type="protein sequence ID" value="EHJ47680.1"/>
    <property type="molecule type" value="Genomic_DNA"/>
</dbReference>
<dbReference type="OrthoDB" id="5455571at2"/>
<sequence>MKFRTVAGPVALALVLAGLPGCGIMKFSPSEPSAKDGIAAGNAAYDKKDYATACRELSKAGAAAGAETLTRAGTACARDGGMKAQQAFTAALSANAGFAPAMEGLGLEAFAAGDVLRARDMLEAAARAGGTDPRAALALGDAYLLSGQCDKALAAYQEARKRDASFAPAGARLDAVRLACGARKPTPVGANGSPAALVPSAPAGPGPAAGSPPAAGKEAGKPKAAPKTIDLNDI</sequence>
<reference evidence="3" key="1">
    <citation type="journal article" date="2015" name="Genome Announc.">
        <title>High-Quality Draft Genome Sequence of Desulfovibrio carbinoliphilus FW-101-2B, an Organic Acid-Oxidizing Sulfate-Reducing Bacterium Isolated from Uranium(VI)-Contaminated Groundwater.</title>
        <authorList>
            <person name="Ramsay B.D."/>
            <person name="Hwang C."/>
            <person name="Woo H.L."/>
            <person name="Carroll S.L."/>
            <person name="Lucas S."/>
            <person name="Han J."/>
            <person name="Lapidus A.L."/>
            <person name="Cheng J.F."/>
            <person name="Goodwin L.A."/>
            <person name="Pitluck S."/>
            <person name="Peters L."/>
            <person name="Chertkov O."/>
            <person name="Held B."/>
            <person name="Detter J.C."/>
            <person name="Han C.S."/>
            <person name="Tapia R."/>
            <person name="Land M.L."/>
            <person name="Hauser L.J."/>
            <person name="Kyrpides N.C."/>
            <person name="Ivanova N.N."/>
            <person name="Mikhailova N."/>
            <person name="Pagani I."/>
            <person name="Woyke T."/>
            <person name="Arkin A.P."/>
            <person name="Dehal P."/>
            <person name="Chivian D."/>
            <person name="Criddle C.S."/>
            <person name="Wu W."/>
            <person name="Chakraborty R."/>
            <person name="Hazen T.C."/>
            <person name="Fields M.W."/>
        </authorList>
    </citation>
    <scope>NUCLEOTIDE SEQUENCE [LARGE SCALE GENOMIC DNA]</scope>
    <source>
        <strain evidence="3">FW-101-2B</strain>
    </source>
</reference>
<keyword evidence="3" id="KW-1185">Reference proteome</keyword>
<organism evidence="2 3">
    <name type="scientific">Solidesulfovibrio carbinoliphilus subsp. oakridgensis</name>
    <dbReference type="NCBI Taxonomy" id="694327"/>
    <lineage>
        <taxon>Bacteria</taxon>
        <taxon>Pseudomonadati</taxon>
        <taxon>Thermodesulfobacteriota</taxon>
        <taxon>Desulfovibrionia</taxon>
        <taxon>Desulfovibrionales</taxon>
        <taxon>Desulfovibrionaceae</taxon>
        <taxon>Solidesulfovibrio</taxon>
    </lineage>
</organism>
<proteinExistence type="predicted"/>
<dbReference type="SUPFAM" id="SSF48452">
    <property type="entry name" value="TPR-like"/>
    <property type="match status" value="1"/>
</dbReference>
<feature type="compositionally biased region" description="Low complexity" evidence="1">
    <location>
        <begin position="192"/>
        <end position="227"/>
    </location>
</feature>
<protein>
    <submittedName>
        <fullName evidence="2">Uncharacterized protein</fullName>
    </submittedName>
</protein>
<dbReference type="eggNOG" id="ENOG50317UU">
    <property type="taxonomic scope" value="Bacteria"/>
</dbReference>
<feature type="region of interest" description="Disordered" evidence="1">
    <location>
        <begin position="189"/>
        <end position="234"/>
    </location>
</feature>
<dbReference type="Gene3D" id="1.25.40.10">
    <property type="entry name" value="Tetratricopeptide repeat domain"/>
    <property type="match status" value="1"/>
</dbReference>
<dbReference type="STRING" id="694327.DFW101_1672"/>
<evidence type="ECO:0000313" key="3">
    <source>
        <dbReference type="Proteomes" id="UP000004662"/>
    </source>
</evidence>
<evidence type="ECO:0000256" key="1">
    <source>
        <dbReference type="SAM" id="MobiDB-lite"/>
    </source>
</evidence>
<dbReference type="RefSeq" id="WP_009181074.1">
    <property type="nucleotide sequence ID" value="NZ_CM001368.1"/>
</dbReference>
<dbReference type="AlphaFoldDB" id="G7Q7Y6"/>
<dbReference type="Proteomes" id="UP000004662">
    <property type="component" value="Chromosome"/>
</dbReference>
<dbReference type="HOGENOM" id="CLU_1183517_0_0_7"/>